<evidence type="ECO:0000313" key="1">
    <source>
        <dbReference type="EMBL" id="UZT28916.1"/>
    </source>
</evidence>
<accession>A0A9E8G4I8</accession>
<name>A0A9E8G4I8_9VIRU</name>
<dbReference type="EMBL" id="OP765507">
    <property type="protein sequence ID" value="UZT28916.1"/>
    <property type="molecule type" value="Genomic_DNA"/>
</dbReference>
<sequence>MIKVFLFLYNLLLTHAFVNMIQCNNILYCTKLSSRLYNNRLKYTICDIQRTTNIQLSLESEFEEIKKKFFNNKENIDNNKSNENKEDSLVIFETNQLSLLNNIVTAECSKSWIYDMVNINDESFPQYIYKDMFMMRDYCSNNEKNIDFYIGFFPTLRKCNNGPYYIGAFKLNPQSKIFSSKLIIQNPNYLDDDQSFLKEFKNNLKVMCKRAGAVFDYSDLKNIENKRYYMAWKYDMEI</sequence>
<evidence type="ECO:0000313" key="2">
    <source>
        <dbReference type="EMBL" id="UZT29286.1"/>
    </source>
</evidence>
<dbReference type="EMBL" id="OP765584">
    <property type="protein sequence ID" value="UZT29286.1"/>
    <property type="molecule type" value="Genomic_DNA"/>
</dbReference>
<reference evidence="1" key="1">
    <citation type="submission" date="2022-10" db="EMBL/GenBank/DDBJ databases">
        <title>Genomics discovery of giant fungal viruses from subsurface oceanic crustal fluids.</title>
        <authorList>
            <person name="Bhattacharjee A.S."/>
            <person name="Schulz F."/>
            <person name="Woyke T."/>
            <person name="Orcutt B.N."/>
            <person name="Matinez Martinez J."/>
        </authorList>
    </citation>
    <scope>NUCLEOTIDE SEQUENCE</scope>
    <source>
        <strain evidence="1">VSAG1.JdFR</strain>
        <strain evidence="2">VSAG8.JdFR</strain>
    </source>
</reference>
<protein>
    <submittedName>
        <fullName evidence="1">Uncharacterized protein</fullName>
    </submittedName>
</protein>
<organism evidence="1">
    <name type="scientific">Nucleocytoviricota sp</name>
    <dbReference type="NCBI Taxonomy" id="2809609"/>
    <lineage>
        <taxon>Viruses</taxon>
        <taxon>Varidnaviria</taxon>
        <taxon>Bamfordvirae</taxon>
        <taxon>Nucleocytoviricota</taxon>
    </lineage>
</organism>
<proteinExistence type="predicted"/>